<dbReference type="AlphaFoldDB" id="A0A5P1FPV5"/>
<keyword evidence="3" id="KW-1185">Reference proteome</keyword>
<feature type="region of interest" description="Disordered" evidence="1">
    <location>
        <begin position="50"/>
        <end position="70"/>
    </location>
</feature>
<dbReference type="EMBL" id="CM007381">
    <property type="protein sequence ID" value="ONK79457.1"/>
    <property type="molecule type" value="Genomic_DNA"/>
</dbReference>
<name>A0A5P1FPV5_ASPOF</name>
<dbReference type="Proteomes" id="UP000243459">
    <property type="component" value="Chromosome 1"/>
</dbReference>
<proteinExistence type="predicted"/>
<protein>
    <submittedName>
        <fullName evidence="2">Uncharacterized protein</fullName>
    </submittedName>
</protein>
<gene>
    <name evidence="2" type="ORF">A4U43_C01F6560</name>
</gene>
<evidence type="ECO:0000313" key="3">
    <source>
        <dbReference type="Proteomes" id="UP000243459"/>
    </source>
</evidence>
<organism evidence="2 3">
    <name type="scientific">Asparagus officinalis</name>
    <name type="common">Garden asparagus</name>
    <dbReference type="NCBI Taxonomy" id="4686"/>
    <lineage>
        <taxon>Eukaryota</taxon>
        <taxon>Viridiplantae</taxon>
        <taxon>Streptophyta</taxon>
        <taxon>Embryophyta</taxon>
        <taxon>Tracheophyta</taxon>
        <taxon>Spermatophyta</taxon>
        <taxon>Magnoliopsida</taxon>
        <taxon>Liliopsida</taxon>
        <taxon>Asparagales</taxon>
        <taxon>Asparagaceae</taxon>
        <taxon>Asparagoideae</taxon>
        <taxon>Asparagus</taxon>
    </lineage>
</organism>
<evidence type="ECO:0000256" key="1">
    <source>
        <dbReference type="SAM" id="MobiDB-lite"/>
    </source>
</evidence>
<sequence>MSLNKQVLGKEIIGRKFAQAKLNEKSSTMKELRLDNCSFASKEKKCNSTAFDDDKRKVPTGPNPLHNRWVGAEPNQMSAVGHKELRALERLEMTNTSALLGVWNSCVELIIVGVNDSG</sequence>
<dbReference type="Gramene" id="ONK79457">
    <property type="protein sequence ID" value="ONK79457"/>
    <property type="gene ID" value="A4U43_C01F6560"/>
</dbReference>
<reference evidence="3" key="1">
    <citation type="journal article" date="2017" name="Nat. Commun.">
        <title>The asparagus genome sheds light on the origin and evolution of a young Y chromosome.</title>
        <authorList>
            <person name="Harkess A."/>
            <person name="Zhou J."/>
            <person name="Xu C."/>
            <person name="Bowers J.E."/>
            <person name="Van der Hulst R."/>
            <person name="Ayyampalayam S."/>
            <person name="Mercati F."/>
            <person name="Riccardi P."/>
            <person name="McKain M.R."/>
            <person name="Kakrana A."/>
            <person name="Tang H."/>
            <person name="Ray J."/>
            <person name="Groenendijk J."/>
            <person name="Arikit S."/>
            <person name="Mathioni S.M."/>
            <person name="Nakano M."/>
            <person name="Shan H."/>
            <person name="Telgmann-Rauber A."/>
            <person name="Kanno A."/>
            <person name="Yue Z."/>
            <person name="Chen H."/>
            <person name="Li W."/>
            <person name="Chen Y."/>
            <person name="Xu X."/>
            <person name="Zhang Y."/>
            <person name="Luo S."/>
            <person name="Chen H."/>
            <person name="Gao J."/>
            <person name="Mao Z."/>
            <person name="Pires J.C."/>
            <person name="Luo M."/>
            <person name="Kudrna D."/>
            <person name="Wing R.A."/>
            <person name="Meyers B.C."/>
            <person name="Yi K."/>
            <person name="Kong H."/>
            <person name="Lavrijsen P."/>
            <person name="Sunseri F."/>
            <person name="Falavigna A."/>
            <person name="Ye Y."/>
            <person name="Leebens-Mack J.H."/>
            <person name="Chen G."/>
        </authorList>
    </citation>
    <scope>NUCLEOTIDE SEQUENCE [LARGE SCALE GENOMIC DNA]</scope>
    <source>
        <strain evidence="3">cv. DH0086</strain>
    </source>
</reference>
<accession>A0A5P1FPV5</accession>
<evidence type="ECO:0000313" key="2">
    <source>
        <dbReference type="EMBL" id="ONK79457.1"/>
    </source>
</evidence>